<dbReference type="GO" id="GO:0003700">
    <property type="term" value="F:DNA-binding transcription factor activity"/>
    <property type="evidence" value="ECO:0007669"/>
    <property type="project" value="InterPro"/>
</dbReference>
<dbReference type="SUPFAM" id="SSF46785">
    <property type="entry name" value="Winged helix' DNA-binding domain"/>
    <property type="match status" value="1"/>
</dbReference>
<accession>A0A5C4VHS9</accession>
<evidence type="ECO:0000256" key="1">
    <source>
        <dbReference type="SAM" id="MobiDB-lite"/>
    </source>
</evidence>
<dbReference type="Gene3D" id="1.10.10.10">
    <property type="entry name" value="Winged helix-like DNA-binding domain superfamily/Winged helix DNA-binding domain"/>
    <property type="match status" value="1"/>
</dbReference>
<dbReference type="InterPro" id="IPR036390">
    <property type="entry name" value="WH_DNA-bd_sf"/>
</dbReference>
<comment type="caution">
    <text evidence="3">The sequence shown here is derived from an EMBL/GenBank/DDBJ whole genome shotgun (WGS) entry which is preliminary data.</text>
</comment>
<reference evidence="3 4" key="1">
    <citation type="submission" date="2019-10" db="EMBL/GenBank/DDBJ databases">
        <title>Nonomuraea sp. nov., isolated from Phyllanthus amarus.</title>
        <authorList>
            <person name="Klykleung N."/>
            <person name="Tanasupawat S."/>
        </authorList>
    </citation>
    <scope>NUCLEOTIDE SEQUENCE [LARGE SCALE GENOMIC DNA]</scope>
    <source>
        <strain evidence="3 4">PA1-10</strain>
    </source>
</reference>
<feature type="region of interest" description="Disordered" evidence="1">
    <location>
        <begin position="21"/>
        <end position="55"/>
    </location>
</feature>
<keyword evidence="4" id="KW-1185">Reference proteome</keyword>
<proteinExistence type="predicted"/>
<evidence type="ECO:0000259" key="2">
    <source>
        <dbReference type="Pfam" id="PF12802"/>
    </source>
</evidence>
<feature type="domain" description="HTH marR-type" evidence="2">
    <location>
        <begin position="2"/>
        <end position="48"/>
    </location>
</feature>
<gene>
    <name evidence="3" type="ORF">FH608_041695</name>
</gene>
<evidence type="ECO:0000313" key="4">
    <source>
        <dbReference type="Proteomes" id="UP000312512"/>
    </source>
</evidence>
<dbReference type="AlphaFoldDB" id="A0A5C4VHS9"/>
<dbReference type="InterPro" id="IPR000835">
    <property type="entry name" value="HTH_MarR-typ"/>
</dbReference>
<dbReference type="Pfam" id="PF12802">
    <property type="entry name" value="MarR_2"/>
    <property type="match status" value="1"/>
</dbReference>
<feature type="region of interest" description="Disordered" evidence="1">
    <location>
        <begin position="75"/>
        <end position="121"/>
    </location>
</feature>
<feature type="compositionally biased region" description="Basic and acidic residues" evidence="1">
    <location>
        <begin position="38"/>
        <end position="54"/>
    </location>
</feature>
<dbReference type="Proteomes" id="UP000312512">
    <property type="component" value="Unassembled WGS sequence"/>
</dbReference>
<organism evidence="3 4">
    <name type="scientific">Nonomuraea phyllanthi</name>
    <dbReference type="NCBI Taxonomy" id="2219224"/>
    <lineage>
        <taxon>Bacteria</taxon>
        <taxon>Bacillati</taxon>
        <taxon>Actinomycetota</taxon>
        <taxon>Actinomycetes</taxon>
        <taxon>Streptosporangiales</taxon>
        <taxon>Streptosporangiaceae</taxon>
        <taxon>Nonomuraea</taxon>
    </lineage>
</organism>
<protein>
    <submittedName>
        <fullName evidence="3">MarR family transcriptional regulator</fullName>
    </submittedName>
</protein>
<dbReference type="EMBL" id="VDLX02000022">
    <property type="protein sequence ID" value="KAB8189084.1"/>
    <property type="molecule type" value="Genomic_DNA"/>
</dbReference>
<sequence length="121" mass="13174">MWLSEDGRLTAAELSRGLKAGPASISTAVGHLTQQGLIRRERDPQRRRDPRCDHTAGIMPGILLFPPAARERRLALGQLHHHPDEPGVDPCGDQAVGTQRPRRSRSPQAGPLMAPPPSRST</sequence>
<dbReference type="InterPro" id="IPR036388">
    <property type="entry name" value="WH-like_DNA-bd_sf"/>
</dbReference>
<dbReference type="OrthoDB" id="67158at2"/>
<name>A0A5C4VHS9_9ACTN</name>
<feature type="compositionally biased region" description="Polar residues" evidence="1">
    <location>
        <begin position="24"/>
        <end position="36"/>
    </location>
</feature>
<evidence type="ECO:0000313" key="3">
    <source>
        <dbReference type="EMBL" id="KAB8189084.1"/>
    </source>
</evidence>